<reference evidence="2" key="2">
    <citation type="submission" date="2018-04" db="EMBL/GenBank/DDBJ databases">
        <title>OnivRS2 (Oryza nivara Reference Sequence Version 2).</title>
        <authorList>
            <person name="Zhang J."/>
            <person name="Kudrna D."/>
            <person name="Lee S."/>
            <person name="Talag J."/>
            <person name="Rajasekar S."/>
            <person name="Welchert J."/>
            <person name="Hsing Y.-I."/>
            <person name="Wing R.A."/>
        </authorList>
    </citation>
    <scope>NUCLEOTIDE SEQUENCE [LARGE SCALE GENOMIC DNA]</scope>
    <source>
        <strain evidence="2">SL10</strain>
    </source>
</reference>
<dbReference type="EnsemblPlants" id="ONIVA06G17940.1">
    <property type="protein sequence ID" value="ONIVA06G17940.1"/>
    <property type="gene ID" value="ONIVA06G17940"/>
</dbReference>
<evidence type="ECO:0000313" key="3">
    <source>
        <dbReference type="Proteomes" id="UP000006591"/>
    </source>
</evidence>
<evidence type="ECO:0000256" key="1">
    <source>
        <dbReference type="SAM" id="MobiDB-lite"/>
    </source>
</evidence>
<dbReference type="Proteomes" id="UP000006591">
    <property type="component" value="Chromosome 6"/>
</dbReference>
<evidence type="ECO:0000313" key="2">
    <source>
        <dbReference type="EnsemblPlants" id="ONIVA06G17940.1"/>
    </source>
</evidence>
<name>A0A0E0HR02_ORYNI</name>
<proteinExistence type="predicted"/>
<dbReference type="AlphaFoldDB" id="A0A0E0HR02"/>
<accession>A0A0E0HR02</accession>
<dbReference type="HOGENOM" id="CLU_2076884_0_0_1"/>
<reference evidence="2" key="1">
    <citation type="submission" date="2015-04" db="UniProtKB">
        <authorList>
            <consortium name="EnsemblPlants"/>
        </authorList>
    </citation>
    <scope>IDENTIFICATION</scope>
    <source>
        <strain evidence="2">SL10</strain>
    </source>
</reference>
<protein>
    <submittedName>
        <fullName evidence="2">Uncharacterized protein</fullName>
    </submittedName>
</protein>
<keyword evidence="3" id="KW-1185">Reference proteome</keyword>
<sequence length="118" mass="11974">MARRAATSGEKGQRAVVGRRTYGEIARATGVVAAVADVAHHAQAAVELLRAFSRPIWPVTWKPGQRGEHGGDAVPAAMTREQGSKAAEAASSPCDDAGAGEQGGGGSVLSAAPPADMW</sequence>
<organism evidence="2">
    <name type="scientific">Oryza nivara</name>
    <name type="common">Indian wild rice</name>
    <name type="synonym">Oryza sativa f. spontanea</name>
    <dbReference type="NCBI Taxonomy" id="4536"/>
    <lineage>
        <taxon>Eukaryota</taxon>
        <taxon>Viridiplantae</taxon>
        <taxon>Streptophyta</taxon>
        <taxon>Embryophyta</taxon>
        <taxon>Tracheophyta</taxon>
        <taxon>Spermatophyta</taxon>
        <taxon>Magnoliopsida</taxon>
        <taxon>Liliopsida</taxon>
        <taxon>Poales</taxon>
        <taxon>Poaceae</taxon>
        <taxon>BOP clade</taxon>
        <taxon>Oryzoideae</taxon>
        <taxon>Oryzeae</taxon>
        <taxon>Oryzinae</taxon>
        <taxon>Oryza</taxon>
    </lineage>
</organism>
<feature type="region of interest" description="Disordered" evidence="1">
    <location>
        <begin position="79"/>
        <end position="118"/>
    </location>
</feature>
<dbReference type="Gramene" id="ONIVA06G17940.1">
    <property type="protein sequence ID" value="ONIVA06G17940.1"/>
    <property type="gene ID" value="ONIVA06G17940"/>
</dbReference>